<dbReference type="KEGG" id="vg:55815352"/>
<dbReference type="Pfam" id="PF05257">
    <property type="entry name" value="CHAP"/>
    <property type="match status" value="1"/>
</dbReference>
<accession>A0A6B9JBW5</accession>
<proteinExistence type="predicted"/>
<gene>
    <name evidence="3" type="primary">24</name>
    <name evidence="3" type="ORF">SEA_DRYANG_24</name>
</gene>
<dbReference type="Proteomes" id="UP000438167">
    <property type="component" value="Segment"/>
</dbReference>
<dbReference type="EMBL" id="MN703411">
    <property type="protein sequence ID" value="QGZ17123.1"/>
    <property type="molecule type" value="Genomic_DNA"/>
</dbReference>
<sequence>MASKLLDGNKLKNISVTGKGLDADLVEACLKASFSTSTSQVTEFSLTFLDTMDLQTFRSGILSSGATVKYGGWQMVSRVVTVASGPAGPELTVKAPSAFVEGFKSEIGGNSWGDQDVAAWVTAQARRRDMNAVVQPGLGRKTIIRAATDGDNKESTWDVMAALATATGCWLYEYGTTLVFARPSWLMKTDWGGRHWELWWNNWADYHEAMQGMPGYSVDPGANPAEQLTIRLLSPDADEARPGDKVTLTGAGVGTMSGAWIVVGVSYPMTVAGAVTLSCQRPIDPVIPPVNTGTGTSGSAAKTSTVVSSATGKAGAGANTSGVDGWMARTKGRYVDTDGAYGAQCVDLVSLYNTQFIGGGAIFGNGNQWYNNPAANANYVRIPAGQRAQKGDIACWGSYYGGGYGHVCIVVEDRGGQLYTFTQNPGPAQYQVLTKQGLQGYLRPRKFA</sequence>
<keyword evidence="1" id="KW-0929">Antimicrobial</keyword>
<evidence type="ECO:0000313" key="3">
    <source>
        <dbReference type="EMBL" id="QGZ17123.1"/>
    </source>
</evidence>
<keyword evidence="4" id="KW-1185">Reference proteome</keyword>
<evidence type="ECO:0000259" key="2">
    <source>
        <dbReference type="PROSITE" id="PS50911"/>
    </source>
</evidence>
<reference evidence="3 4" key="1">
    <citation type="submission" date="2019-11" db="EMBL/GenBank/DDBJ databases">
        <authorList>
            <person name="Donovan J."/>
            <person name="Schaffer R."/>
            <person name="Bae M.S."/>
            <person name="Gitobu P.N."/>
            <person name="Guan P."/>
            <person name="Olavarrieta M.P."/>
            <person name="Perez Cortez K."/>
            <person name="Tozier F.G."/>
            <person name="Vasilopoulos H."/>
            <person name="Zhang S."/>
            <person name="Kapinos A."/>
            <person name="Freise A.C."/>
            <person name="Moberg-Parker J."/>
            <person name="Garlena R.A."/>
            <person name="Russell D.A."/>
            <person name="Pope W.H."/>
            <person name="Jacobs-Sera D."/>
            <person name="Hatfull G.F."/>
        </authorList>
    </citation>
    <scope>NUCLEOTIDE SEQUENCE [LARGE SCALE GENOMIC DNA]</scope>
</reference>
<name>A0A6B9JBW5_9CAUD</name>
<dbReference type="PROSITE" id="PS50911">
    <property type="entry name" value="CHAP"/>
    <property type="match status" value="1"/>
</dbReference>
<organism evidence="3 4">
    <name type="scientific">Arthrobacter phage DrYang</name>
    <dbReference type="NCBI Taxonomy" id="2686080"/>
    <lineage>
        <taxon>Viruses</taxon>
        <taxon>Duplodnaviria</taxon>
        <taxon>Heunggongvirae</taxon>
        <taxon>Uroviricota</taxon>
        <taxon>Caudoviricetes</taxon>
        <taxon>Klausavirus</taxon>
        <taxon>Klausavirus dryang</taxon>
    </lineage>
</organism>
<evidence type="ECO:0000256" key="1">
    <source>
        <dbReference type="ARBA" id="ARBA00022529"/>
    </source>
</evidence>
<dbReference type="InterPro" id="IPR007921">
    <property type="entry name" value="CHAP_dom"/>
</dbReference>
<dbReference type="Gene3D" id="3.90.1720.10">
    <property type="entry name" value="endopeptidase domain like (from Nostoc punctiforme)"/>
    <property type="match status" value="1"/>
</dbReference>
<protein>
    <submittedName>
        <fullName evidence="3">Minor tail protein</fullName>
    </submittedName>
</protein>
<evidence type="ECO:0000313" key="4">
    <source>
        <dbReference type="Proteomes" id="UP000438167"/>
    </source>
</evidence>
<feature type="domain" description="Peptidase C51" evidence="2">
    <location>
        <begin position="320"/>
        <end position="443"/>
    </location>
</feature>
<dbReference type="SUPFAM" id="SSF54001">
    <property type="entry name" value="Cysteine proteinases"/>
    <property type="match status" value="1"/>
</dbReference>
<dbReference type="GO" id="GO:0001897">
    <property type="term" value="P:symbiont-mediated cytolysis of host cell"/>
    <property type="evidence" value="ECO:0007669"/>
    <property type="project" value="UniProtKB-ARBA"/>
</dbReference>
<dbReference type="GeneID" id="55815352"/>
<dbReference type="RefSeq" id="YP_009885946.1">
    <property type="nucleotide sequence ID" value="NC_049489.1"/>
</dbReference>
<dbReference type="InterPro" id="IPR038765">
    <property type="entry name" value="Papain-like_cys_pep_sf"/>
</dbReference>